<dbReference type="AlphaFoldDB" id="A0A437RS39"/>
<protein>
    <submittedName>
        <fullName evidence="2">Uncharacterized protein</fullName>
    </submittedName>
</protein>
<name>A0A437RS39_9BURK</name>
<evidence type="ECO:0000313" key="3">
    <source>
        <dbReference type="Proteomes" id="UP000285575"/>
    </source>
</evidence>
<feature type="signal peptide" evidence="1">
    <location>
        <begin position="1"/>
        <end position="21"/>
    </location>
</feature>
<keyword evidence="3" id="KW-1185">Reference proteome</keyword>
<dbReference type="RefSeq" id="WP_128227203.1">
    <property type="nucleotide sequence ID" value="NZ_SACR01000001.1"/>
</dbReference>
<dbReference type="Proteomes" id="UP000285575">
    <property type="component" value="Unassembled WGS sequence"/>
</dbReference>
<organism evidence="2 3">
    <name type="scientific">Rubrivivax rivuli</name>
    <dbReference type="NCBI Taxonomy" id="1862385"/>
    <lineage>
        <taxon>Bacteria</taxon>
        <taxon>Pseudomonadati</taxon>
        <taxon>Pseudomonadota</taxon>
        <taxon>Betaproteobacteria</taxon>
        <taxon>Burkholderiales</taxon>
        <taxon>Sphaerotilaceae</taxon>
        <taxon>Rubrivivax</taxon>
    </lineage>
</organism>
<sequence>MKTPGSSPASASRRAWRTALACGAAALLLTACGGSDEISAPVVDDTVLPAGATASVAAFNGYVGQLVVDDTREPVALGMALPPTSDEDEPSLIR</sequence>
<gene>
    <name evidence="2" type="ORF">EOE66_03130</name>
</gene>
<feature type="chain" id="PRO_5018973430" evidence="1">
    <location>
        <begin position="22"/>
        <end position="94"/>
    </location>
</feature>
<reference evidence="2 3" key="1">
    <citation type="submission" date="2019-01" db="EMBL/GenBank/DDBJ databases">
        <authorList>
            <person name="Chen W.-M."/>
        </authorList>
    </citation>
    <scope>NUCLEOTIDE SEQUENCE [LARGE SCALE GENOMIC DNA]</scope>
    <source>
        <strain evidence="2 3">KYPY4</strain>
    </source>
</reference>
<dbReference type="EMBL" id="SACR01000001">
    <property type="protein sequence ID" value="RVU49567.1"/>
    <property type="molecule type" value="Genomic_DNA"/>
</dbReference>
<comment type="caution">
    <text evidence="2">The sequence shown here is derived from an EMBL/GenBank/DDBJ whole genome shotgun (WGS) entry which is preliminary data.</text>
</comment>
<dbReference type="PROSITE" id="PS51257">
    <property type="entry name" value="PROKAR_LIPOPROTEIN"/>
    <property type="match status" value="1"/>
</dbReference>
<dbReference type="OrthoDB" id="9952270at2"/>
<evidence type="ECO:0000313" key="2">
    <source>
        <dbReference type="EMBL" id="RVU49567.1"/>
    </source>
</evidence>
<evidence type="ECO:0000256" key="1">
    <source>
        <dbReference type="SAM" id="SignalP"/>
    </source>
</evidence>
<keyword evidence="1" id="KW-0732">Signal</keyword>
<proteinExistence type="predicted"/>
<accession>A0A437RS39</accession>